<feature type="chain" id="PRO_5013415246" description="Flagellar P-ring protein" evidence="5">
    <location>
        <begin position="29"/>
        <end position="381"/>
    </location>
</feature>
<comment type="function">
    <text evidence="1 5">Assembles around the rod to form the L-ring and probably protects the motor/basal body from shearing forces during rotation.</text>
</comment>
<dbReference type="PANTHER" id="PTHR30381:SF0">
    <property type="entry name" value="FLAGELLAR P-RING PROTEIN"/>
    <property type="match status" value="1"/>
</dbReference>
<evidence type="ECO:0000313" key="7">
    <source>
        <dbReference type="Proteomes" id="UP000187735"/>
    </source>
</evidence>
<dbReference type="PANTHER" id="PTHR30381">
    <property type="entry name" value="FLAGELLAR P-RING PERIPLASMIC PROTEIN FLGI"/>
    <property type="match status" value="1"/>
</dbReference>
<dbReference type="PRINTS" id="PR01010">
    <property type="entry name" value="FLGPRINGFLGI"/>
</dbReference>
<dbReference type="HAMAP" id="MF_00416">
    <property type="entry name" value="FlgI"/>
    <property type="match status" value="1"/>
</dbReference>
<evidence type="ECO:0000313" key="6">
    <source>
        <dbReference type="EMBL" id="APZ90934.1"/>
    </source>
</evidence>
<comment type="similarity">
    <text evidence="5">Belongs to the FlgI family.</text>
</comment>
<dbReference type="KEGG" id="fmr:Fuma_00518"/>
<comment type="subunit">
    <text evidence="5">The basal body constitutes a major portion of the flagellar organelle and consists of four rings (L,P,S, and M) mounted on a central rod.</text>
</comment>
<dbReference type="GO" id="GO:0030288">
    <property type="term" value="C:outer membrane-bounded periplasmic space"/>
    <property type="evidence" value="ECO:0007669"/>
    <property type="project" value="InterPro"/>
</dbReference>
<dbReference type="Pfam" id="PF02119">
    <property type="entry name" value="FlgI"/>
    <property type="match status" value="1"/>
</dbReference>
<accession>A0A1P8WA77</accession>
<comment type="subcellular location">
    <subcellularLocation>
        <location evidence="2 5">Bacterial flagellum basal body</location>
    </subcellularLocation>
</comment>
<evidence type="ECO:0000256" key="1">
    <source>
        <dbReference type="ARBA" id="ARBA00002591"/>
    </source>
</evidence>
<sequence precursor="true">MRNSRRHKALALLATFALTQAFISSASAQLRPMVQVRDITDIAGEHPNELTGLGLVTGLDGTGGKSESTKRAAVEVLQKMGLRADPETRALIQQAREKTDNISVVIVKAMLKPHAMPGQRIDVVVSTLDDAESLNGGQLLRTPLVGVDGQVYALASGSISTNGGNFGGQAATITKNHATVGRIPNGAIVEHEVPTKIIHKGKFHLLLHEPSVETASRVCEAINMLMPDVAWIETPGMVSVHIPQKFIAAPFQYIAECLKVRITPDAPARVIINERTGTVVFTENVRLSPIAITHGNLIVRTMESPQVSQPEPFSDGQTAIVPRTEVDVMEETRAINVMSNTSTVHDLAASLNALGVSPRDLSAIFQMLKESGALHAELEIK</sequence>
<keyword evidence="7" id="KW-1185">Reference proteome</keyword>
<evidence type="ECO:0000256" key="5">
    <source>
        <dbReference type="HAMAP-Rule" id="MF_00416"/>
    </source>
</evidence>
<evidence type="ECO:0000256" key="3">
    <source>
        <dbReference type="ARBA" id="ARBA00022729"/>
    </source>
</evidence>
<dbReference type="NCBIfam" id="NF003676">
    <property type="entry name" value="PRK05303.1"/>
    <property type="match status" value="1"/>
</dbReference>
<keyword evidence="3 5" id="KW-0732">Signal</keyword>
<gene>
    <name evidence="6" type="primary">flgI_1</name>
    <name evidence="5" type="synonym">flgI</name>
    <name evidence="6" type="ORF">Fuma_00518</name>
</gene>
<evidence type="ECO:0000256" key="2">
    <source>
        <dbReference type="ARBA" id="ARBA00004117"/>
    </source>
</evidence>
<feature type="signal peptide" evidence="5">
    <location>
        <begin position="1"/>
        <end position="28"/>
    </location>
</feature>
<reference evidence="6 7" key="1">
    <citation type="journal article" date="2016" name="Front. Microbiol.">
        <title>Fuerstia marisgermanicae gen. nov., sp. nov., an Unusual Member of the Phylum Planctomycetes from the German Wadden Sea.</title>
        <authorList>
            <person name="Kohn T."/>
            <person name="Heuer A."/>
            <person name="Jogler M."/>
            <person name="Vollmers J."/>
            <person name="Boedeker C."/>
            <person name="Bunk B."/>
            <person name="Rast P."/>
            <person name="Borchert D."/>
            <person name="Glockner I."/>
            <person name="Freese H.M."/>
            <person name="Klenk H.P."/>
            <person name="Overmann J."/>
            <person name="Kaster A.K."/>
            <person name="Rohde M."/>
            <person name="Wiegand S."/>
            <person name="Jogler C."/>
        </authorList>
    </citation>
    <scope>NUCLEOTIDE SEQUENCE [LARGE SCALE GENOMIC DNA]</scope>
    <source>
        <strain evidence="6 7">NH11</strain>
    </source>
</reference>
<dbReference type="GO" id="GO:0071973">
    <property type="term" value="P:bacterial-type flagellum-dependent cell motility"/>
    <property type="evidence" value="ECO:0007669"/>
    <property type="project" value="InterPro"/>
</dbReference>
<dbReference type="GO" id="GO:0009428">
    <property type="term" value="C:bacterial-type flagellum basal body, distal rod, P ring"/>
    <property type="evidence" value="ECO:0007669"/>
    <property type="project" value="InterPro"/>
</dbReference>
<dbReference type="GO" id="GO:0005198">
    <property type="term" value="F:structural molecule activity"/>
    <property type="evidence" value="ECO:0007669"/>
    <property type="project" value="InterPro"/>
</dbReference>
<dbReference type="EMBL" id="CP017641">
    <property type="protein sequence ID" value="APZ90934.1"/>
    <property type="molecule type" value="Genomic_DNA"/>
</dbReference>
<dbReference type="RefSeq" id="WP_083731752.1">
    <property type="nucleotide sequence ID" value="NZ_CP017641.1"/>
</dbReference>
<keyword evidence="4 5" id="KW-0975">Bacterial flagellum</keyword>
<dbReference type="InterPro" id="IPR001782">
    <property type="entry name" value="Flag_FlgI"/>
</dbReference>
<dbReference type="OrthoDB" id="9786431at2"/>
<protein>
    <recommendedName>
        <fullName evidence="5">Flagellar P-ring protein</fullName>
    </recommendedName>
    <alternativeName>
        <fullName evidence="5">Basal body P-ring protein</fullName>
    </alternativeName>
</protein>
<dbReference type="STRING" id="1891926.Fuma_00518"/>
<dbReference type="AlphaFoldDB" id="A0A1P8WA77"/>
<dbReference type="Proteomes" id="UP000187735">
    <property type="component" value="Chromosome"/>
</dbReference>
<proteinExistence type="inferred from homology"/>
<organism evidence="6 7">
    <name type="scientific">Fuerstiella marisgermanici</name>
    <dbReference type="NCBI Taxonomy" id="1891926"/>
    <lineage>
        <taxon>Bacteria</taxon>
        <taxon>Pseudomonadati</taxon>
        <taxon>Planctomycetota</taxon>
        <taxon>Planctomycetia</taxon>
        <taxon>Planctomycetales</taxon>
        <taxon>Planctomycetaceae</taxon>
        <taxon>Fuerstiella</taxon>
    </lineage>
</organism>
<name>A0A1P8WA77_9PLAN</name>
<evidence type="ECO:0000256" key="4">
    <source>
        <dbReference type="ARBA" id="ARBA00023143"/>
    </source>
</evidence>